<evidence type="ECO:0000256" key="2">
    <source>
        <dbReference type="ARBA" id="ARBA00022723"/>
    </source>
</evidence>
<reference evidence="10" key="1">
    <citation type="journal article" date="2018" name="Nat. Microbiol.">
        <title>Leveraging single-cell genomics to expand the fungal tree of life.</title>
        <authorList>
            <person name="Ahrendt S.R."/>
            <person name="Quandt C.A."/>
            <person name="Ciobanu D."/>
            <person name="Clum A."/>
            <person name="Salamov A."/>
            <person name="Andreopoulos B."/>
            <person name="Cheng J.F."/>
            <person name="Woyke T."/>
            <person name="Pelin A."/>
            <person name="Henrissat B."/>
            <person name="Reynolds N.K."/>
            <person name="Benny G.L."/>
            <person name="Smith M.E."/>
            <person name="James T.Y."/>
            <person name="Grigoriev I.V."/>
        </authorList>
    </citation>
    <scope>NUCLEOTIDE SEQUENCE [LARGE SCALE GENOMIC DNA]</scope>
    <source>
        <strain evidence="10">Benny S71-1</strain>
    </source>
</reference>
<dbReference type="CDD" id="cd07409">
    <property type="entry name" value="MPP_CD73_N"/>
    <property type="match status" value="1"/>
</dbReference>
<evidence type="ECO:0000313" key="9">
    <source>
        <dbReference type="EMBL" id="RKP27872.1"/>
    </source>
</evidence>
<dbReference type="PRINTS" id="PR01607">
    <property type="entry name" value="APYRASEFAMLY"/>
</dbReference>
<evidence type="ECO:0000259" key="8">
    <source>
        <dbReference type="Pfam" id="PF02872"/>
    </source>
</evidence>
<evidence type="ECO:0000259" key="7">
    <source>
        <dbReference type="Pfam" id="PF00149"/>
    </source>
</evidence>
<protein>
    <submittedName>
        <fullName evidence="9">Metallo-dependent phosphatase-like protein</fullName>
    </submittedName>
</protein>
<dbReference type="GO" id="GO:0000166">
    <property type="term" value="F:nucleotide binding"/>
    <property type="evidence" value="ECO:0007669"/>
    <property type="project" value="UniProtKB-KW"/>
</dbReference>
<dbReference type="GO" id="GO:0046872">
    <property type="term" value="F:metal ion binding"/>
    <property type="evidence" value="ECO:0007669"/>
    <property type="project" value="UniProtKB-KW"/>
</dbReference>
<feature type="domain" description="Calcineurin-like phosphoesterase" evidence="7">
    <location>
        <begin position="12"/>
        <end position="229"/>
    </location>
</feature>
<dbReference type="AlphaFoldDB" id="A0A4P9Z6R9"/>
<keyword evidence="3" id="KW-0732">Signal</keyword>
<dbReference type="InterPro" id="IPR029052">
    <property type="entry name" value="Metallo-depent_PP-like"/>
</dbReference>
<keyword evidence="4 6" id="KW-0547">Nucleotide-binding</keyword>
<dbReference type="InterPro" id="IPR036907">
    <property type="entry name" value="5'-Nucleotdase_C_sf"/>
</dbReference>
<evidence type="ECO:0000256" key="5">
    <source>
        <dbReference type="ARBA" id="ARBA00022801"/>
    </source>
</evidence>
<comment type="similarity">
    <text evidence="1 6">Belongs to the 5'-nucleotidase family.</text>
</comment>
<accession>A0A4P9Z6R9</accession>
<keyword evidence="5 6" id="KW-0378">Hydrolase</keyword>
<dbReference type="Proteomes" id="UP000278143">
    <property type="component" value="Unassembled WGS sequence"/>
</dbReference>
<feature type="domain" description="5'-Nucleotidase C-terminal" evidence="8">
    <location>
        <begin position="319"/>
        <end position="490"/>
    </location>
</feature>
<organism evidence="9 10">
    <name type="scientific">Syncephalis pseudoplumigaleata</name>
    <dbReference type="NCBI Taxonomy" id="1712513"/>
    <lineage>
        <taxon>Eukaryota</taxon>
        <taxon>Fungi</taxon>
        <taxon>Fungi incertae sedis</taxon>
        <taxon>Zoopagomycota</taxon>
        <taxon>Zoopagomycotina</taxon>
        <taxon>Zoopagomycetes</taxon>
        <taxon>Zoopagales</taxon>
        <taxon>Piptocephalidaceae</taxon>
        <taxon>Syncephalis</taxon>
    </lineage>
</organism>
<proteinExistence type="inferred from homology"/>
<name>A0A4P9Z6R9_9FUNG</name>
<dbReference type="GO" id="GO:0009166">
    <property type="term" value="P:nucleotide catabolic process"/>
    <property type="evidence" value="ECO:0007669"/>
    <property type="project" value="InterPro"/>
</dbReference>
<keyword evidence="2" id="KW-0479">Metal-binding</keyword>
<dbReference type="Pfam" id="PF02872">
    <property type="entry name" value="5_nucleotid_C"/>
    <property type="match status" value="1"/>
</dbReference>
<evidence type="ECO:0000256" key="6">
    <source>
        <dbReference type="RuleBase" id="RU362119"/>
    </source>
</evidence>
<dbReference type="EMBL" id="KZ989141">
    <property type="protein sequence ID" value="RKP27872.1"/>
    <property type="molecule type" value="Genomic_DNA"/>
</dbReference>
<dbReference type="FunFam" id="3.60.21.10:FF:000020">
    <property type="entry name" value="NT5E isoform 4"/>
    <property type="match status" value="1"/>
</dbReference>
<dbReference type="PANTHER" id="PTHR11575:SF24">
    <property type="entry name" value="5'-NUCLEOTIDASE"/>
    <property type="match status" value="1"/>
</dbReference>
<dbReference type="OrthoDB" id="10252235at2759"/>
<evidence type="ECO:0000256" key="4">
    <source>
        <dbReference type="ARBA" id="ARBA00022741"/>
    </source>
</evidence>
<sequence>MPAVPAGSNVISIAHINDVHSHYSPFNKLGNACTDEDRAAGHCFGGAARLATVFQALKKRNPNNTYSMVAGDEFQGTDYYSRTKGNISAEVMNYMDYDLMTTGNHEFDDGPVHLAKFFNKLHFPKVCANANFSGVPELDRQVKPYHIFERHNLAVIGYITNTTGYISNAGPLISFSNPAPAVQRVIDELHAKGIKRIIALSHNGYNEDKEVAALTQGLSLIVGGHSHTYLSPDPDESGSGGLYPTVVKGTDGLPTYVVQAKAWGEYIGILDLIFNDEGRIANLTGVPIHLTQDIPEERRMAQMVADWRVELDKVSKKLVGRATADFDQESCQARECTAGDLVADSMLYYHRTNPNVRAAIINAGGVRAGIQQGNILMENVDTVLPFSNFIMDIELTGRAIRQMFEDVLAKKNQQSGKTIATFIQVSGLIVEYDPSREAYNRVVSLKIRKAGPISATAVHPAAQDAYEPVQPDTTYTLVTLDYIINGGDGIFAAPPKAAVGHGTPAEAMVAYLQDAKVMRSPAATGAAASTGGAGMGRRVGGGGGRAGGAALISFR</sequence>
<dbReference type="InterPro" id="IPR008334">
    <property type="entry name" value="5'-Nucleotdase_C"/>
</dbReference>
<gene>
    <name evidence="9" type="ORF">SYNPS1DRAFT_32336</name>
</gene>
<keyword evidence="10" id="KW-1185">Reference proteome</keyword>
<dbReference type="PANTHER" id="PTHR11575">
    <property type="entry name" value="5'-NUCLEOTIDASE-RELATED"/>
    <property type="match status" value="1"/>
</dbReference>
<dbReference type="GO" id="GO:0016787">
    <property type="term" value="F:hydrolase activity"/>
    <property type="evidence" value="ECO:0007669"/>
    <property type="project" value="UniProtKB-KW"/>
</dbReference>
<dbReference type="Pfam" id="PF00149">
    <property type="entry name" value="Metallophos"/>
    <property type="match status" value="1"/>
</dbReference>
<dbReference type="InterPro" id="IPR006179">
    <property type="entry name" value="5_nucleotidase/apyrase"/>
</dbReference>
<evidence type="ECO:0000313" key="10">
    <source>
        <dbReference type="Proteomes" id="UP000278143"/>
    </source>
</evidence>
<dbReference type="Gene3D" id="3.60.21.10">
    <property type="match status" value="1"/>
</dbReference>
<dbReference type="SUPFAM" id="SSF56300">
    <property type="entry name" value="Metallo-dependent phosphatases"/>
    <property type="match status" value="1"/>
</dbReference>
<dbReference type="SUPFAM" id="SSF55816">
    <property type="entry name" value="5'-nucleotidase (syn. UDP-sugar hydrolase), C-terminal domain"/>
    <property type="match status" value="1"/>
</dbReference>
<evidence type="ECO:0000256" key="3">
    <source>
        <dbReference type="ARBA" id="ARBA00022729"/>
    </source>
</evidence>
<evidence type="ECO:0000256" key="1">
    <source>
        <dbReference type="ARBA" id="ARBA00006654"/>
    </source>
</evidence>
<dbReference type="InterPro" id="IPR004843">
    <property type="entry name" value="Calcineurin-like_PHP"/>
</dbReference>
<dbReference type="Gene3D" id="3.90.780.10">
    <property type="entry name" value="5'-Nucleotidase, C-terminal domain"/>
    <property type="match status" value="1"/>
</dbReference>